<sequence length="180" mass="21436">MAKTETDVKETEKLLEECKTKKAKVEENLRNMTQLITQLNVVISFRLQKLTQNLTNINNRTDSMHVNNQKFFEKVREQMDIIDTNQIECNRSLDEIRKRYGKAKRTTRKYGLIRSLFYWFIDWWMIFMIYLGLKKKPVKKRAKRKKKPISSDLKSITTKSQTDIANISPYFDLSKKSTSK</sequence>
<proteinExistence type="predicted"/>
<evidence type="ECO:0000313" key="4">
    <source>
        <dbReference type="Proteomes" id="UP001152747"/>
    </source>
</evidence>
<dbReference type="Proteomes" id="UP001152747">
    <property type="component" value="Unassembled WGS sequence"/>
</dbReference>
<evidence type="ECO:0000256" key="1">
    <source>
        <dbReference type="SAM" id="Coils"/>
    </source>
</evidence>
<feature type="coiled-coil region" evidence="1">
    <location>
        <begin position="1"/>
        <end position="35"/>
    </location>
</feature>
<protein>
    <submittedName>
        <fullName evidence="3">Uncharacterized protein</fullName>
    </submittedName>
</protein>
<keyword evidence="4" id="KW-1185">Reference proteome</keyword>
<dbReference type="EMBL" id="CANHGI010000001">
    <property type="protein sequence ID" value="CAI5440121.1"/>
    <property type="molecule type" value="Genomic_DNA"/>
</dbReference>
<keyword evidence="2" id="KW-1133">Transmembrane helix</keyword>
<gene>
    <name evidence="3" type="ORF">CAMP_LOCUS2758</name>
</gene>
<evidence type="ECO:0000313" key="3">
    <source>
        <dbReference type="EMBL" id="CAI5440121.1"/>
    </source>
</evidence>
<dbReference type="OrthoDB" id="5906463at2759"/>
<keyword evidence="1" id="KW-0175">Coiled coil</keyword>
<feature type="transmembrane region" description="Helical" evidence="2">
    <location>
        <begin position="116"/>
        <end position="133"/>
    </location>
</feature>
<keyword evidence="2" id="KW-0472">Membrane</keyword>
<reference evidence="3" key="1">
    <citation type="submission" date="2022-11" db="EMBL/GenBank/DDBJ databases">
        <authorList>
            <person name="Kikuchi T."/>
        </authorList>
    </citation>
    <scope>NUCLEOTIDE SEQUENCE</scope>
    <source>
        <strain evidence="3">PS1010</strain>
    </source>
</reference>
<comment type="caution">
    <text evidence="3">The sequence shown here is derived from an EMBL/GenBank/DDBJ whole genome shotgun (WGS) entry which is preliminary data.</text>
</comment>
<accession>A0A9P1I9K3</accession>
<keyword evidence="2" id="KW-0812">Transmembrane</keyword>
<organism evidence="3 4">
    <name type="scientific">Caenorhabditis angaria</name>
    <dbReference type="NCBI Taxonomy" id="860376"/>
    <lineage>
        <taxon>Eukaryota</taxon>
        <taxon>Metazoa</taxon>
        <taxon>Ecdysozoa</taxon>
        <taxon>Nematoda</taxon>
        <taxon>Chromadorea</taxon>
        <taxon>Rhabditida</taxon>
        <taxon>Rhabditina</taxon>
        <taxon>Rhabditomorpha</taxon>
        <taxon>Rhabditoidea</taxon>
        <taxon>Rhabditidae</taxon>
        <taxon>Peloderinae</taxon>
        <taxon>Caenorhabditis</taxon>
    </lineage>
</organism>
<evidence type="ECO:0000256" key="2">
    <source>
        <dbReference type="SAM" id="Phobius"/>
    </source>
</evidence>
<dbReference type="AlphaFoldDB" id="A0A9P1I9K3"/>
<name>A0A9P1I9K3_9PELO</name>